<protein>
    <submittedName>
        <fullName evidence="1">Uncharacterized protein</fullName>
    </submittedName>
</protein>
<accession>A0A0A9C7D7</accession>
<proteinExistence type="predicted"/>
<dbReference type="AlphaFoldDB" id="A0A0A9C7D7"/>
<name>A0A0A9C7D7_ARUDO</name>
<reference evidence="1" key="1">
    <citation type="submission" date="2014-09" db="EMBL/GenBank/DDBJ databases">
        <authorList>
            <person name="Magalhaes I.L.F."/>
            <person name="Oliveira U."/>
            <person name="Santos F.R."/>
            <person name="Vidigal T.H.D.A."/>
            <person name="Brescovit A.D."/>
            <person name="Santos A.J."/>
        </authorList>
    </citation>
    <scope>NUCLEOTIDE SEQUENCE</scope>
    <source>
        <tissue evidence="1">Shoot tissue taken approximately 20 cm above the soil surface</tissue>
    </source>
</reference>
<reference evidence="1" key="2">
    <citation type="journal article" date="2015" name="Data Brief">
        <title>Shoot transcriptome of the giant reed, Arundo donax.</title>
        <authorList>
            <person name="Barrero R.A."/>
            <person name="Guerrero F.D."/>
            <person name="Moolhuijzen P."/>
            <person name="Goolsby J.A."/>
            <person name="Tidwell J."/>
            <person name="Bellgard S.E."/>
            <person name="Bellgard M.I."/>
        </authorList>
    </citation>
    <scope>NUCLEOTIDE SEQUENCE</scope>
    <source>
        <tissue evidence="1">Shoot tissue taken approximately 20 cm above the soil surface</tissue>
    </source>
</reference>
<dbReference type="EMBL" id="GBRH01227517">
    <property type="protein sequence ID" value="JAD70378.1"/>
    <property type="molecule type" value="Transcribed_RNA"/>
</dbReference>
<evidence type="ECO:0000313" key="1">
    <source>
        <dbReference type="EMBL" id="JAD70378.1"/>
    </source>
</evidence>
<organism evidence="1">
    <name type="scientific">Arundo donax</name>
    <name type="common">Giant reed</name>
    <name type="synonym">Donax arundinaceus</name>
    <dbReference type="NCBI Taxonomy" id="35708"/>
    <lineage>
        <taxon>Eukaryota</taxon>
        <taxon>Viridiplantae</taxon>
        <taxon>Streptophyta</taxon>
        <taxon>Embryophyta</taxon>
        <taxon>Tracheophyta</taxon>
        <taxon>Spermatophyta</taxon>
        <taxon>Magnoliopsida</taxon>
        <taxon>Liliopsida</taxon>
        <taxon>Poales</taxon>
        <taxon>Poaceae</taxon>
        <taxon>PACMAD clade</taxon>
        <taxon>Arundinoideae</taxon>
        <taxon>Arundineae</taxon>
        <taxon>Arundo</taxon>
    </lineage>
</organism>
<sequence>MYLRQELLHRFPPSILYHSWQQQFWRKVKEL</sequence>